<dbReference type="Gene3D" id="2.170.130.10">
    <property type="entry name" value="TonB-dependent receptor, plug domain"/>
    <property type="match status" value="1"/>
</dbReference>
<evidence type="ECO:0000256" key="3">
    <source>
        <dbReference type="ARBA" id="ARBA00022452"/>
    </source>
</evidence>
<accession>A0A4R0MR87</accession>
<evidence type="ECO:0000256" key="11">
    <source>
        <dbReference type="RuleBase" id="RU003357"/>
    </source>
</evidence>
<dbReference type="SMART" id="SM00965">
    <property type="entry name" value="STN"/>
    <property type="match status" value="1"/>
</dbReference>
<dbReference type="InterPro" id="IPR000531">
    <property type="entry name" value="Beta-barrel_TonB"/>
</dbReference>
<dbReference type="InterPro" id="IPR011662">
    <property type="entry name" value="Secretin/TonB_short_N"/>
</dbReference>
<dbReference type="InterPro" id="IPR023997">
    <property type="entry name" value="TonB-dep_OMP_SusC/RagA_CS"/>
</dbReference>
<keyword evidence="7 11" id="KW-0798">TonB box</keyword>
<proteinExistence type="inferred from homology"/>
<evidence type="ECO:0000256" key="4">
    <source>
        <dbReference type="ARBA" id="ARBA00022496"/>
    </source>
</evidence>
<keyword evidence="5 10" id="KW-0812">Transmembrane</keyword>
<dbReference type="InterPro" id="IPR012910">
    <property type="entry name" value="Plug_dom"/>
</dbReference>
<evidence type="ECO:0000256" key="10">
    <source>
        <dbReference type="PROSITE-ProRule" id="PRU01360"/>
    </source>
</evidence>
<feature type="domain" description="Secretin/TonB short N-terminal" evidence="12">
    <location>
        <begin position="73"/>
        <end position="123"/>
    </location>
</feature>
<evidence type="ECO:0000256" key="6">
    <source>
        <dbReference type="ARBA" id="ARBA00023004"/>
    </source>
</evidence>
<dbReference type="GO" id="GO:0009279">
    <property type="term" value="C:cell outer membrane"/>
    <property type="evidence" value="ECO:0007669"/>
    <property type="project" value="UniProtKB-SubCell"/>
</dbReference>
<comment type="caution">
    <text evidence="13">The sequence shown here is derived from an EMBL/GenBank/DDBJ whole genome shotgun (WGS) entry which is preliminary data.</text>
</comment>
<dbReference type="Pfam" id="PF00593">
    <property type="entry name" value="TonB_dep_Rec_b-barrel"/>
    <property type="match status" value="1"/>
</dbReference>
<keyword evidence="4" id="KW-0406">Ion transport</keyword>
<evidence type="ECO:0000256" key="8">
    <source>
        <dbReference type="ARBA" id="ARBA00023136"/>
    </source>
</evidence>
<dbReference type="SUPFAM" id="SSF56935">
    <property type="entry name" value="Porins"/>
    <property type="match status" value="1"/>
</dbReference>
<dbReference type="NCBIfam" id="TIGR04056">
    <property type="entry name" value="OMP_RagA_SusC"/>
    <property type="match status" value="1"/>
</dbReference>
<evidence type="ECO:0000259" key="12">
    <source>
        <dbReference type="SMART" id="SM00965"/>
    </source>
</evidence>
<keyword evidence="9 10" id="KW-0998">Cell outer membrane</keyword>
<organism evidence="13 14">
    <name type="scientific">Pedobacter frigiditerrae</name>
    <dbReference type="NCBI Taxonomy" id="2530452"/>
    <lineage>
        <taxon>Bacteria</taxon>
        <taxon>Pseudomonadati</taxon>
        <taxon>Bacteroidota</taxon>
        <taxon>Sphingobacteriia</taxon>
        <taxon>Sphingobacteriales</taxon>
        <taxon>Sphingobacteriaceae</taxon>
        <taxon>Pedobacter</taxon>
    </lineage>
</organism>
<dbReference type="SUPFAM" id="SSF49464">
    <property type="entry name" value="Carboxypeptidase regulatory domain-like"/>
    <property type="match status" value="1"/>
</dbReference>
<keyword evidence="6" id="KW-0408">Iron</keyword>
<evidence type="ECO:0000313" key="14">
    <source>
        <dbReference type="Proteomes" id="UP000292884"/>
    </source>
</evidence>
<keyword evidence="4" id="KW-0410">Iron transport</keyword>
<dbReference type="InterPro" id="IPR008969">
    <property type="entry name" value="CarboxyPept-like_regulatory"/>
</dbReference>
<evidence type="ECO:0000256" key="9">
    <source>
        <dbReference type="ARBA" id="ARBA00023237"/>
    </source>
</evidence>
<dbReference type="NCBIfam" id="TIGR04057">
    <property type="entry name" value="SusC_RagA_signa"/>
    <property type="match status" value="1"/>
</dbReference>
<dbReference type="InterPro" id="IPR037066">
    <property type="entry name" value="Plug_dom_sf"/>
</dbReference>
<dbReference type="Pfam" id="PF07660">
    <property type="entry name" value="STN"/>
    <property type="match status" value="1"/>
</dbReference>
<dbReference type="Pfam" id="PF07715">
    <property type="entry name" value="Plug"/>
    <property type="match status" value="1"/>
</dbReference>
<keyword evidence="3 10" id="KW-1134">Transmembrane beta strand</keyword>
<keyword evidence="8 10" id="KW-0472">Membrane</keyword>
<dbReference type="InterPro" id="IPR023996">
    <property type="entry name" value="TonB-dep_OMP_SusC/RagA"/>
</dbReference>
<evidence type="ECO:0000256" key="1">
    <source>
        <dbReference type="ARBA" id="ARBA00004571"/>
    </source>
</evidence>
<evidence type="ECO:0000313" key="13">
    <source>
        <dbReference type="EMBL" id="TCC88544.1"/>
    </source>
</evidence>
<dbReference type="OrthoDB" id="9768177at2"/>
<dbReference type="AlphaFoldDB" id="A0A4R0MR87"/>
<comment type="similarity">
    <text evidence="10 11">Belongs to the TonB-dependent receptor family.</text>
</comment>
<evidence type="ECO:0000256" key="7">
    <source>
        <dbReference type="ARBA" id="ARBA00023077"/>
    </source>
</evidence>
<sequence>MNFYTKAGAVFAMRFLDDPQFKKRLIMRINLTFFIVLAFLAQISAKGFSQITIKARNISVKEIIGIIEKQSTYVFLYDDANLVKGKVNLDIKGASIEAALSEGLRGTGISYTIIENSVLLKKSEPTIIERIKQIFSVGRDIEFKIAGDDGQTLIGATLKTNRSNLIYMSDINGIFHLKDIEDNTILEISFIGYETRTIKASEVKSLVVLKKSNVNLEEVVINKGYYTTSKKLNTGSAVQVTAKELERQPLTNPITALQGLVPGMYIRQASGVSGSLNTVLIRGRSSLNSGVVPLYILDGVPFNGRAVDSQIGTGGNLIGGQANGATDPMSVLNPLDIESITVLKDADATAIYGSRGSNGVVLITTKKAKAGTTNLSANFQRGFGKVVKQMELLPLNDYLALRRKAFANDNRTPTAAIAPDLMLWSQSSGTDYQDMLIGNTSQITDASVSLGAATNKSSILVGGTYHDELSILYGGKGYKRGTINLSASTSSADDRLKITIGGNLSFGKNNMPGGDYTSSLYGIPQNYPLYDALGKLFWVTNFANPIATSKQVFTNDNTNINLSTNISYKIIDELTFRTNLGYNKIEQDQTFQAGASTLNPLSSTPVSVGLYATSNTQAIVAEPQLDYSKKIGRGTLSLSTGGTWQGTNFEQPYLIQANTFASETLLGTFSNAANITTAVALTSQYRYLSFFGRANYSFEEKYVINATFRRDGSSRFGPNNKFGNFGSVGAAWVFSDEKFFKKLSFLSFGKLRASYGITGNDQIDNYGYSDTYTSTSSSYGGNPGFYPTRIANPDYSWETNKKFEIALELGFLKDRITFTPAFYRNRSDNMIVRTTPLPGQSGFSSYVTNLDALVQNQGFELELRVKAIKSKEVNWDLNFNITRTRSELKNLPASLNTLYANTYQVGQPISTFIGYHFLGFENGVAQFEDKNGDGAITTGLTGDYYIIGQRDPEYYGGFSSGLSYKRFRLDLLFNFTKQKGSLPISYPGALGAQLGSLAESPFIPSTTTTTASYTSYNRYLLSDAMYVDASYIRLRNVSLAYSLPEKWINTIKVRQASVFVRGQNLLTITDYKGLDPETLSGVLPPLKIFTAGLQCSF</sequence>
<dbReference type="GO" id="GO:0006826">
    <property type="term" value="P:iron ion transport"/>
    <property type="evidence" value="ECO:0007669"/>
    <property type="project" value="UniProtKB-KW"/>
</dbReference>
<evidence type="ECO:0000256" key="2">
    <source>
        <dbReference type="ARBA" id="ARBA00022448"/>
    </source>
</evidence>
<dbReference type="PROSITE" id="PS52016">
    <property type="entry name" value="TONB_DEPENDENT_REC_3"/>
    <property type="match status" value="1"/>
</dbReference>
<dbReference type="Pfam" id="PF13715">
    <property type="entry name" value="CarbopepD_reg_2"/>
    <property type="match status" value="1"/>
</dbReference>
<keyword evidence="14" id="KW-1185">Reference proteome</keyword>
<keyword evidence="2 10" id="KW-0813">Transport</keyword>
<dbReference type="RefSeq" id="WP_131554598.1">
    <property type="nucleotide sequence ID" value="NZ_SJSK01000005.1"/>
</dbReference>
<dbReference type="EMBL" id="SJSK01000005">
    <property type="protein sequence ID" value="TCC88544.1"/>
    <property type="molecule type" value="Genomic_DNA"/>
</dbReference>
<dbReference type="Gene3D" id="2.40.170.20">
    <property type="entry name" value="TonB-dependent receptor, beta-barrel domain"/>
    <property type="match status" value="1"/>
</dbReference>
<protein>
    <submittedName>
        <fullName evidence="13">SusC/RagA family TonB-linked outer membrane protein</fullName>
    </submittedName>
</protein>
<dbReference type="InterPro" id="IPR039426">
    <property type="entry name" value="TonB-dep_rcpt-like"/>
</dbReference>
<name>A0A4R0MR87_9SPHI</name>
<gene>
    <name evidence="13" type="ORF">EZ428_18050</name>
</gene>
<comment type="subcellular location">
    <subcellularLocation>
        <location evidence="1 10">Cell outer membrane</location>
        <topology evidence="1 10">Multi-pass membrane protein</topology>
    </subcellularLocation>
</comment>
<dbReference type="Proteomes" id="UP000292884">
    <property type="component" value="Unassembled WGS sequence"/>
</dbReference>
<evidence type="ECO:0000256" key="5">
    <source>
        <dbReference type="ARBA" id="ARBA00022692"/>
    </source>
</evidence>
<dbReference type="InterPro" id="IPR036942">
    <property type="entry name" value="Beta-barrel_TonB_sf"/>
</dbReference>
<reference evidence="13 14" key="1">
    <citation type="submission" date="2019-02" db="EMBL/GenBank/DDBJ databases">
        <title>Pedobacter sp. RP-1-13 sp. nov., isolated from Arctic soil.</title>
        <authorList>
            <person name="Dahal R.H."/>
        </authorList>
    </citation>
    <scope>NUCLEOTIDE SEQUENCE [LARGE SCALE GENOMIC DNA]</scope>
    <source>
        <strain evidence="13 14">RP-1-13</strain>
    </source>
</reference>